<evidence type="ECO:0000313" key="1">
    <source>
        <dbReference type="EMBL" id="KAJ1087599.1"/>
    </source>
</evidence>
<dbReference type="Proteomes" id="UP001066276">
    <property type="component" value="Chromosome 11"/>
</dbReference>
<proteinExistence type="predicted"/>
<evidence type="ECO:0000313" key="2">
    <source>
        <dbReference type="Proteomes" id="UP001066276"/>
    </source>
</evidence>
<dbReference type="EMBL" id="JANPWB010000015">
    <property type="protein sequence ID" value="KAJ1087599.1"/>
    <property type="molecule type" value="Genomic_DNA"/>
</dbReference>
<name>A0AAV7LAN3_PLEWA</name>
<protein>
    <submittedName>
        <fullName evidence="1">Uncharacterized protein</fullName>
    </submittedName>
</protein>
<sequence>MRPEGLGALPARSSGLRYRAEAAAEAFPPEVPLLAGIKNWRHAEDQDPAGDPGNRSSVTYEAYILLRP</sequence>
<dbReference type="AlphaFoldDB" id="A0AAV7LAN3"/>
<keyword evidence="2" id="KW-1185">Reference proteome</keyword>
<accession>A0AAV7LAN3</accession>
<organism evidence="1 2">
    <name type="scientific">Pleurodeles waltl</name>
    <name type="common">Iberian ribbed newt</name>
    <dbReference type="NCBI Taxonomy" id="8319"/>
    <lineage>
        <taxon>Eukaryota</taxon>
        <taxon>Metazoa</taxon>
        <taxon>Chordata</taxon>
        <taxon>Craniata</taxon>
        <taxon>Vertebrata</taxon>
        <taxon>Euteleostomi</taxon>
        <taxon>Amphibia</taxon>
        <taxon>Batrachia</taxon>
        <taxon>Caudata</taxon>
        <taxon>Salamandroidea</taxon>
        <taxon>Salamandridae</taxon>
        <taxon>Pleurodelinae</taxon>
        <taxon>Pleurodeles</taxon>
    </lineage>
</organism>
<comment type="caution">
    <text evidence="1">The sequence shown here is derived from an EMBL/GenBank/DDBJ whole genome shotgun (WGS) entry which is preliminary data.</text>
</comment>
<gene>
    <name evidence="1" type="ORF">NDU88_000766</name>
</gene>
<reference evidence="1" key="1">
    <citation type="journal article" date="2022" name="bioRxiv">
        <title>Sequencing and chromosome-scale assembly of the giantPleurodeles waltlgenome.</title>
        <authorList>
            <person name="Brown T."/>
            <person name="Elewa A."/>
            <person name="Iarovenko S."/>
            <person name="Subramanian E."/>
            <person name="Araus A.J."/>
            <person name="Petzold A."/>
            <person name="Susuki M."/>
            <person name="Suzuki K.-i.T."/>
            <person name="Hayashi T."/>
            <person name="Toyoda A."/>
            <person name="Oliveira C."/>
            <person name="Osipova E."/>
            <person name="Leigh N.D."/>
            <person name="Simon A."/>
            <person name="Yun M.H."/>
        </authorList>
    </citation>
    <scope>NUCLEOTIDE SEQUENCE</scope>
    <source>
        <strain evidence="1">20211129_DDA</strain>
        <tissue evidence="1">Liver</tissue>
    </source>
</reference>